<dbReference type="AlphaFoldDB" id="A0ABD3D8B9"/>
<dbReference type="EMBL" id="JAVIJP010000019">
    <property type="protein sequence ID" value="KAL3638580.1"/>
    <property type="molecule type" value="Genomic_DNA"/>
</dbReference>
<protein>
    <submittedName>
        <fullName evidence="1">Uncharacterized protein</fullName>
    </submittedName>
</protein>
<name>A0ABD3D8B9_9LAMI</name>
<organism evidence="1 2">
    <name type="scientific">Castilleja foliolosa</name>
    <dbReference type="NCBI Taxonomy" id="1961234"/>
    <lineage>
        <taxon>Eukaryota</taxon>
        <taxon>Viridiplantae</taxon>
        <taxon>Streptophyta</taxon>
        <taxon>Embryophyta</taxon>
        <taxon>Tracheophyta</taxon>
        <taxon>Spermatophyta</taxon>
        <taxon>Magnoliopsida</taxon>
        <taxon>eudicotyledons</taxon>
        <taxon>Gunneridae</taxon>
        <taxon>Pentapetalae</taxon>
        <taxon>asterids</taxon>
        <taxon>lamiids</taxon>
        <taxon>Lamiales</taxon>
        <taxon>Orobanchaceae</taxon>
        <taxon>Pedicularideae</taxon>
        <taxon>Castillejinae</taxon>
        <taxon>Castilleja</taxon>
    </lineage>
</organism>
<dbReference type="Proteomes" id="UP001632038">
    <property type="component" value="Unassembled WGS sequence"/>
</dbReference>
<sequence>MRERERNKFLEIIERHGRPNIYTSFQAFANRFRYGSSIYDGEWRSRKTSAAERLAGVPIVTPLPPSGRKRRWIRERWSDLLYNLFAYDNSKAVANLSEFTVMVVAGSATQRS</sequence>
<evidence type="ECO:0000313" key="1">
    <source>
        <dbReference type="EMBL" id="KAL3638580.1"/>
    </source>
</evidence>
<comment type="caution">
    <text evidence="1">The sequence shown here is derived from an EMBL/GenBank/DDBJ whole genome shotgun (WGS) entry which is preliminary data.</text>
</comment>
<accession>A0ABD3D8B9</accession>
<reference evidence="2" key="1">
    <citation type="journal article" date="2024" name="IScience">
        <title>Strigolactones Initiate the Formation of Haustorium-like Structures in Castilleja.</title>
        <authorList>
            <person name="Buerger M."/>
            <person name="Peterson D."/>
            <person name="Chory J."/>
        </authorList>
    </citation>
    <scope>NUCLEOTIDE SEQUENCE [LARGE SCALE GENOMIC DNA]</scope>
</reference>
<proteinExistence type="predicted"/>
<keyword evidence="2" id="KW-1185">Reference proteome</keyword>
<evidence type="ECO:0000313" key="2">
    <source>
        <dbReference type="Proteomes" id="UP001632038"/>
    </source>
</evidence>
<gene>
    <name evidence="1" type="ORF">CASFOL_017951</name>
</gene>